<evidence type="ECO:0000313" key="1">
    <source>
        <dbReference type="EMBL" id="MBD2756820.1"/>
    </source>
</evidence>
<evidence type="ECO:0000313" key="2">
    <source>
        <dbReference type="Proteomes" id="UP000653797"/>
    </source>
</evidence>
<dbReference type="EMBL" id="JACXAA010000014">
    <property type="protein sequence ID" value="MBD2756820.1"/>
    <property type="molecule type" value="Genomic_DNA"/>
</dbReference>
<name>A0A927GGP2_9BACT</name>
<comment type="caution">
    <text evidence="1">The sequence shown here is derived from an EMBL/GenBank/DDBJ whole genome shotgun (WGS) entry which is preliminary data.</text>
</comment>
<dbReference type="AlphaFoldDB" id="A0A927GGP2"/>
<reference evidence="1" key="1">
    <citation type="submission" date="2020-09" db="EMBL/GenBank/DDBJ databases">
        <authorList>
            <person name="Kim M.K."/>
        </authorList>
    </citation>
    <scope>NUCLEOTIDE SEQUENCE</scope>
    <source>
        <strain evidence="1">BT704</strain>
    </source>
</reference>
<sequence length="156" mass="16521">MIFLAKDGSTLGEVMTGSPNVTLPISKAKANVANMSGGTATYDVKAVVRRQNAPSFAVTSGYILSYAFVDFPLQSDPRPVLTSTQAFPMAIGSTQEVTFSLSCIYALSGGVPSTMVVPRSFFIENDVTTTKFPFISSVPVVDKSEGSIKINPVIVN</sequence>
<keyword evidence="2" id="KW-1185">Reference proteome</keyword>
<accession>A0A927GGP2</accession>
<dbReference type="Proteomes" id="UP000653797">
    <property type="component" value="Unassembled WGS sequence"/>
</dbReference>
<organism evidence="1 2">
    <name type="scientific">Spirosoma validum</name>
    <dbReference type="NCBI Taxonomy" id="2771355"/>
    <lineage>
        <taxon>Bacteria</taxon>
        <taxon>Pseudomonadati</taxon>
        <taxon>Bacteroidota</taxon>
        <taxon>Cytophagia</taxon>
        <taxon>Cytophagales</taxon>
        <taxon>Cytophagaceae</taxon>
        <taxon>Spirosoma</taxon>
    </lineage>
</organism>
<proteinExistence type="predicted"/>
<gene>
    <name evidence="1" type="ORF">IC230_28330</name>
</gene>
<protein>
    <submittedName>
        <fullName evidence="1">Uncharacterized protein</fullName>
    </submittedName>
</protein>
<dbReference type="RefSeq" id="WP_191042438.1">
    <property type="nucleotide sequence ID" value="NZ_JACXAA010000014.1"/>
</dbReference>